<accession>A0A1J1HNM9</accession>
<sequence>MPNSEHICDMYGSNYNSPFKGVRFGFECNSHRLLFSFSHNNFVEAPSLYFVYLCLRLWCFQTGNDWSLPRMDTIGSVEASLITTNSTSNMISLGLTKIQKIFNNIFWQSTKEMNESPYVCHLQIVLVFISP</sequence>
<dbReference type="EMBL" id="CVRI01000013">
    <property type="protein sequence ID" value="CRK89563.1"/>
    <property type="molecule type" value="Genomic_DNA"/>
</dbReference>
<name>A0A1J1HNM9_9DIPT</name>
<evidence type="ECO:0000313" key="2">
    <source>
        <dbReference type="Proteomes" id="UP000183832"/>
    </source>
</evidence>
<evidence type="ECO:0000313" key="1">
    <source>
        <dbReference type="EMBL" id="CRK89563.1"/>
    </source>
</evidence>
<dbReference type="Proteomes" id="UP000183832">
    <property type="component" value="Unassembled WGS sequence"/>
</dbReference>
<reference evidence="1 2" key="1">
    <citation type="submission" date="2015-04" db="EMBL/GenBank/DDBJ databases">
        <authorList>
            <person name="Syromyatnikov M.Y."/>
            <person name="Popov V.N."/>
        </authorList>
    </citation>
    <scope>NUCLEOTIDE SEQUENCE [LARGE SCALE GENOMIC DNA]</scope>
</reference>
<organism evidence="1 2">
    <name type="scientific">Clunio marinus</name>
    <dbReference type="NCBI Taxonomy" id="568069"/>
    <lineage>
        <taxon>Eukaryota</taxon>
        <taxon>Metazoa</taxon>
        <taxon>Ecdysozoa</taxon>
        <taxon>Arthropoda</taxon>
        <taxon>Hexapoda</taxon>
        <taxon>Insecta</taxon>
        <taxon>Pterygota</taxon>
        <taxon>Neoptera</taxon>
        <taxon>Endopterygota</taxon>
        <taxon>Diptera</taxon>
        <taxon>Nematocera</taxon>
        <taxon>Chironomoidea</taxon>
        <taxon>Chironomidae</taxon>
        <taxon>Clunio</taxon>
    </lineage>
</organism>
<keyword evidence="2" id="KW-1185">Reference proteome</keyword>
<protein>
    <submittedName>
        <fullName evidence="1">CLUMA_CG003332, isoform A</fullName>
    </submittedName>
</protein>
<proteinExistence type="predicted"/>
<gene>
    <name evidence="1" type="ORF">CLUMA_CG003332</name>
</gene>
<dbReference type="AlphaFoldDB" id="A0A1J1HNM9"/>